<dbReference type="PANTHER" id="PTHR30137:SF8">
    <property type="entry name" value="BLR5498 PROTEIN"/>
    <property type="match status" value="1"/>
</dbReference>
<protein>
    <submittedName>
        <fullName evidence="4">Alkanal monooxygenase alpha chain</fullName>
        <ecNumber evidence="4">1.14.14.3</ecNumber>
    </submittedName>
</protein>
<name>A0A160V7M0_9ZZZZ</name>
<dbReference type="EMBL" id="FAXA01000146">
    <property type="protein sequence ID" value="CUV01869.1"/>
    <property type="molecule type" value="Genomic_DNA"/>
</dbReference>
<dbReference type="InterPro" id="IPR050766">
    <property type="entry name" value="Bact_Lucif_Oxidored"/>
</dbReference>
<dbReference type="InterPro" id="IPR011251">
    <property type="entry name" value="Luciferase-like_dom"/>
</dbReference>
<keyword evidence="2 4" id="KW-0503">Monooxygenase</keyword>
<dbReference type="AlphaFoldDB" id="A0A160V7M0"/>
<gene>
    <name evidence="4" type="ORF">MGWOODY_Clf1117</name>
</gene>
<feature type="domain" description="Luciferase-like" evidence="3">
    <location>
        <begin position="26"/>
        <end position="341"/>
    </location>
</feature>
<dbReference type="EC" id="1.14.14.3" evidence="4"/>
<dbReference type="Gene3D" id="3.20.20.30">
    <property type="entry name" value="Luciferase-like domain"/>
    <property type="match status" value="1"/>
</dbReference>
<organism evidence="4">
    <name type="scientific">hydrothermal vent metagenome</name>
    <dbReference type="NCBI Taxonomy" id="652676"/>
    <lineage>
        <taxon>unclassified sequences</taxon>
        <taxon>metagenomes</taxon>
        <taxon>ecological metagenomes</taxon>
    </lineage>
</organism>
<dbReference type="InterPro" id="IPR036661">
    <property type="entry name" value="Luciferase-like_sf"/>
</dbReference>
<dbReference type="SUPFAM" id="SSF51679">
    <property type="entry name" value="Bacterial luciferase-like"/>
    <property type="match status" value="1"/>
</dbReference>
<sequence length="374" mass="41476">MNVARPREMFLRLDKDNTSPDLEHLMHFGAFMEFGSRSGVSEAQAFKEGFRMVDAAEEMGLDGVWLAELHFNPTRSVLSSPIVVATSIATRTKRLRVGMAVYVLPLSNPLRIAEEVATVDHISEGRFEFGIGRSGFARSYDVFGIAYDESQERFAESLQIILQAWKGKEFSYQGKYYSVENATITPSPYQQPHPPLRIAANSADTFVRLGQAGHPIFVGLRGMDVPELQKNVKEYRRAWNEAGHPGDGDVSLRIPVYAGETKQEALDEPFESIGGYFGRMGSLYRDQAGKSGLESTELASGRADQLAALSYDEMLKTKIAFGTAEGLIDRFTQLKEELGLDGVVAELNPGGLIPEERVLRSLRIVIEKVMPAFK</sequence>
<dbReference type="GO" id="GO:0047646">
    <property type="term" value="F:alkanal monooxygenase (FMN-linked) activity"/>
    <property type="evidence" value="ECO:0007669"/>
    <property type="project" value="UniProtKB-EC"/>
</dbReference>
<evidence type="ECO:0000313" key="4">
    <source>
        <dbReference type="EMBL" id="CUV01869.1"/>
    </source>
</evidence>
<accession>A0A160V7M0</accession>
<evidence type="ECO:0000259" key="3">
    <source>
        <dbReference type="Pfam" id="PF00296"/>
    </source>
</evidence>
<dbReference type="GO" id="GO:0005829">
    <property type="term" value="C:cytosol"/>
    <property type="evidence" value="ECO:0007669"/>
    <property type="project" value="TreeGrafter"/>
</dbReference>
<dbReference type="PANTHER" id="PTHR30137">
    <property type="entry name" value="LUCIFERASE-LIKE MONOOXYGENASE"/>
    <property type="match status" value="1"/>
</dbReference>
<dbReference type="Pfam" id="PF00296">
    <property type="entry name" value="Bac_luciferase"/>
    <property type="match status" value="1"/>
</dbReference>
<evidence type="ECO:0000256" key="2">
    <source>
        <dbReference type="ARBA" id="ARBA00023033"/>
    </source>
</evidence>
<proteinExistence type="predicted"/>
<keyword evidence="1 4" id="KW-0560">Oxidoreductase</keyword>
<evidence type="ECO:0000256" key="1">
    <source>
        <dbReference type="ARBA" id="ARBA00023002"/>
    </source>
</evidence>
<reference evidence="4" key="1">
    <citation type="submission" date="2015-10" db="EMBL/GenBank/DDBJ databases">
        <authorList>
            <person name="Gilbert D.G."/>
        </authorList>
    </citation>
    <scope>NUCLEOTIDE SEQUENCE</scope>
</reference>